<dbReference type="InterPro" id="IPR040084">
    <property type="entry name" value="GTPase_Obg"/>
</dbReference>
<dbReference type="Proteomes" id="UP000603434">
    <property type="component" value="Unassembled WGS sequence"/>
</dbReference>
<dbReference type="Gene3D" id="1.10.10.10">
    <property type="entry name" value="Winged helix-like DNA-binding domain superfamily/Winged helix DNA-binding domain"/>
    <property type="match status" value="1"/>
</dbReference>
<dbReference type="GO" id="GO:0003824">
    <property type="term" value="F:catalytic activity"/>
    <property type="evidence" value="ECO:0007669"/>
    <property type="project" value="InterPro"/>
</dbReference>
<evidence type="ECO:0000256" key="5">
    <source>
        <dbReference type="ARBA" id="ARBA00023004"/>
    </source>
</evidence>
<dbReference type="CDD" id="cd01335">
    <property type="entry name" value="Radical_SAM"/>
    <property type="match status" value="1"/>
</dbReference>
<dbReference type="PANTHER" id="PTHR43787">
    <property type="entry name" value="FEMO COFACTOR BIOSYNTHESIS PROTEIN NIFB-RELATED"/>
    <property type="match status" value="1"/>
</dbReference>
<dbReference type="GO" id="GO:0051539">
    <property type="term" value="F:4 iron, 4 sulfur cluster binding"/>
    <property type="evidence" value="ECO:0007669"/>
    <property type="project" value="UniProtKB-KW"/>
</dbReference>
<evidence type="ECO:0000256" key="4">
    <source>
        <dbReference type="ARBA" id="ARBA00022723"/>
    </source>
</evidence>
<dbReference type="InterPro" id="IPR007197">
    <property type="entry name" value="rSAM"/>
</dbReference>
<evidence type="ECO:0000256" key="3">
    <source>
        <dbReference type="ARBA" id="ARBA00022691"/>
    </source>
</evidence>
<dbReference type="SUPFAM" id="SSF46785">
    <property type="entry name" value="Winged helix' DNA-binding domain"/>
    <property type="match status" value="1"/>
</dbReference>
<sequence>MAKKQDPGYRYIFGPIPSRRLGMSLGVDVVPHKTCTLDCVYCECGKTTHLTVVRKEYVPLKRIKSELEAFLAKAPLLDFITFSGAGEPTLHSGLKDIVRFIKTSFGQYQLALLTNGTLFYRSDVRNEIVDLDLVKVSLDAVYEKNFKRINRPHRELELSHIINGLIAFRKEFTKQFWIEVFLVPGYNDSESELKEIRNVLNILAPDRVQLNTLDRPGTEPWVKPAGKKTLTEIAAYLYNAEIIKHFESDASDRILGEDFSQRLAAAIKRRPCTADDASRLLGVDVKEVRRHLDALTAQGAITKKKMPRGTFYMKRN</sequence>
<keyword evidence="2" id="KW-0004">4Fe-4S</keyword>
<dbReference type="InterPro" id="IPR013785">
    <property type="entry name" value="Aldolase_TIM"/>
</dbReference>
<name>A0A8J6NXW5_9BACT</name>
<dbReference type="InterPro" id="IPR058240">
    <property type="entry name" value="rSAM_sf"/>
</dbReference>
<dbReference type="InterPro" id="IPR036388">
    <property type="entry name" value="WH-like_DNA-bd_sf"/>
</dbReference>
<evidence type="ECO:0000256" key="1">
    <source>
        <dbReference type="ARBA" id="ARBA00001966"/>
    </source>
</evidence>
<protein>
    <submittedName>
        <fullName evidence="8">Radical SAM protein</fullName>
    </submittedName>
</protein>
<accession>A0A8J6NXW5</accession>
<evidence type="ECO:0000313" key="9">
    <source>
        <dbReference type="Proteomes" id="UP000603434"/>
    </source>
</evidence>
<dbReference type="Pfam" id="PF04055">
    <property type="entry name" value="Radical_SAM"/>
    <property type="match status" value="1"/>
</dbReference>
<dbReference type="PANTHER" id="PTHR43787:SF11">
    <property type="entry name" value="UPF0026 PROTEIN SLR1464"/>
    <property type="match status" value="1"/>
</dbReference>
<evidence type="ECO:0000313" key="8">
    <source>
        <dbReference type="EMBL" id="MBC8361968.1"/>
    </source>
</evidence>
<dbReference type="InterPro" id="IPR036390">
    <property type="entry name" value="WH_DNA-bd_sf"/>
</dbReference>
<comment type="cofactor">
    <cofactor evidence="1">
        <name>[4Fe-4S] cluster</name>
        <dbReference type="ChEBI" id="CHEBI:49883"/>
    </cofactor>
</comment>
<evidence type="ECO:0000256" key="6">
    <source>
        <dbReference type="ARBA" id="ARBA00023014"/>
    </source>
</evidence>
<proteinExistence type="predicted"/>
<evidence type="ECO:0000259" key="7">
    <source>
        <dbReference type="PROSITE" id="PS51918"/>
    </source>
</evidence>
<keyword evidence="4" id="KW-0479">Metal-binding</keyword>
<feature type="domain" description="Radical SAM core" evidence="7">
    <location>
        <begin position="21"/>
        <end position="253"/>
    </location>
</feature>
<reference evidence="8 9" key="1">
    <citation type="submission" date="2020-08" db="EMBL/GenBank/DDBJ databases">
        <title>Bridging the membrane lipid divide: bacteria of the FCB group superphylum have the potential to synthesize archaeal ether lipids.</title>
        <authorList>
            <person name="Villanueva L."/>
            <person name="Von Meijenfeldt F.A.B."/>
            <person name="Westbye A.B."/>
            <person name="Yadav S."/>
            <person name="Hopmans E.C."/>
            <person name="Dutilh B.E."/>
            <person name="Sinninghe Damste J.S."/>
        </authorList>
    </citation>
    <scope>NUCLEOTIDE SEQUENCE [LARGE SCALE GENOMIC DNA]</scope>
    <source>
        <strain evidence="8">NIOZ-UU30</strain>
    </source>
</reference>
<dbReference type="SFLD" id="SFLDS00029">
    <property type="entry name" value="Radical_SAM"/>
    <property type="match status" value="1"/>
</dbReference>
<dbReference type="EMBL" id="JACNJH010000161">
    <property type="protein sequence ID" value="MBC8361968.1"/>
    <property type="molecule type" value="Genomic_DNA"/>
</dbReference>
<dbReference type="AlphaFoldDB" id="A0A8J6NXW5"/>
<evidence type="ECO:0000256" key="2">
    <source>
        <dbReference type="ARBA" id="ARBA00022485"/>
    </source>
</evidence>
<dbReference type="Gene3D" id="3.20.20.70">
    <property type="entry name" value="Aldolase class I"/>
    <property type="match status" value="1"/>
</dbReference>
<comment type="caution">
    <text evidence="8">The sequence shown here is derived from an EMBL/GenBank/DDBJ whole genome shotgun (WGS) entry which is preliminary data.</text>
</comment>
<dbReference type="SUPFAM" id="SSF102114">
    <property type="entry name" value="Radical SAM enzymes"/>
    <property type="match status" value="1"/>
</dbReference>
<keyword evidence="5" id="KW-0408">Iron</keyword>
<dbReference type="GO" id="GO:0046872">
    <property type="term" value="F:metal ion binding"/>
    <property type="evidence" value="ECO:0007669"/>
    <property type="project" value="UniProtKB-KW"/>
</dbReference>
<gene>
    <name evidence="8" type="ORF">H8E23_11270</name>
</gene>
<keyword evidence="3" id="KW-0949">S-adenosyl-L-methionine</keyword>
<keyword evidence="6" id="KW-0411">Iron-sulfur</keyword>
<dbReference type="SFLD" id="SFLDG01083">
    <property type="entry name" value="Uncharacterised_Radical_SAM_Su"/>
    <property type="match status" value="1"/>
</dbReference>
<organism evidence="8 9">
    <name type="scientific">Candidatus Desulfatibia profunda</name>
    <dbReference type="NCBI Taxonomy" id="2841695"/>
    <lineage>
        <taxon>Bacteria</taxon>
        <taxon>Pseudomonadati</taxon>
        <taxon>Thermodesulfobacteriota</taxon>
        <taxon>Desulfobacteria</taxon>
        <taxon>Desulfobacterales</taxon>
        <taxon>Desulfobacterales incertae sedis</taxon>
        <taxon>Candidatus Desulfatibia</taxon>
    </lineage>
</organism>
<dbReference type="PROSITE" id="PS51918">
    <property type="entry name" value="RADICAL_SAM"/>
    <property type="match status" value="1"/>
</dbReference>